<dbReference type="InterPro" id="IPR009044">
    <property type="entry name" value="ssDNA-bd_transcriptional_reg"/>
</dbReference>
<sequence>MIEHEGPGWRLAWDPSKKNYPFLIGGENWAFEVSEREWKILVQIINELIDQHQSLKNQLMPEESISLELERTPCWACIEGNKNSWSLKLILEGDDSDGYQSRSVEMYWPIPIAQMITAGLRKMWDSG</sequence>
<dbReference type="Gene3D" id="2.30.31.10">
    <property type="entry name" value="Transcriptional Coactivator Pc4, Chain A"/>
    <property type="match status" value="1"/>
</dbReference>
<dbReference type="EMBL" id="CP000878">
    <property type="protein sequence ID" value="ABX09479.1"/>
    <property type="molecule type" value="Genomic_DNA"/>
</dbReference>
<dbReference type="GO" id="GO:0003677">
    <property type="term" value="F:DNA binding"/>
    <property type="evidence" value="ECO:0007669"/>
    <property type="project" value="InterPro"/>
</dbReference>
<dbReference type="Proteomes" id="UP000000788">
    <property type="component" value="Chromosome"/>
</dbReference>
<name>A9BCB7_PROM4</name>
<dbReference type="STRING" id="93059.P9211_15481"/>
<organism evidence="1 2">
    <name type="scientific">Prochlorococcus marinus (strain MIT 9211)</name>
    <dbReference type="NCBI Taxonomy" id="93059"/>
    <lineage>
        <taxon>Bacteria</taxon>
        <taxon>Bacillati</taxon>
        <taxon>Cyanobacteriota</taxon>
        <taxon>Cyanophyceae</taxon>
        <taxon>Synechococcales</taxon>
        <taxon>Prochlorococcaceae</taxon>
        <taxon>Prochlorococcus</taxon>
    </lineage>
</organism>
<evidence type="ECO:0008006" key="3">
    <source>
        <dbReference type="Google" id="ProtNLM"/>
    </source>
</evidence>
<dbReference type="KEGG" id="pmj:P9211_15481"/>
<dbReference type="SUPFAM" id="SSF54447">
    <property type="entry name" value="ssDNA-binding transcriptional regulator domain"/>
    <property type="match status" value="1"/>
</dbReference>
<dbReference type="Pfam" id="PF08848">
    <property type="entry name" value="DUF1818"/>
    <property type="match status" value="1"/>
</dbReference>
<dbReference type="OrthoDB" id="464443at2"/>
<dbReference type="GO" id="GO:0006355">
    <property type="term" value="P:regulation of DNA-templated transcription"/>
    <property type="evidence" value="ECO:0007669"/>
    <property type="project" value="InterPro"/>
</dbReference>
<dbReference type="HOGENOM" id="CLU_163164_0_0_3"/>
<dbReference type="eggNOG" id="ENOG5033ZCP">
    <property type="taxonomic scope" value="Bacteria"/>
</dbReference>
<gene>
    <name evidence="1" type="ordered locus">P9211_15481</name>
</gene>
<proteinExistence type="predicted"/>
<protein>
    <recommendedName>
        <fullName evidence="3">DUF1818 domain-containing protein</fullName>
    </recommendedName>
</protein>
<accession>A9BCB7</accession>
<dbReference type="AlphaFoldDB" id="A9BCB7"/>
<evidence type="ECO:0000313" key="1">
    <source>
        <dbReference type="EMBL" id="ABX09479.1"/>
    </source>
</evidence>
<keyword evidence="2" id="KW-1185">Reference proteome</keyword>
<evidence type="ECO:0000313" key="2">
    <source>
        <dbReference type="Proteomes" id="UP000000788"/>
    </source>
</evidence>
<dbReference type="InterPro" id="IPR014947">
    <property type="entry name" value="DUF1818"/>
</dbReference>
<dbReference type="RefSeq" id="WP_012196100.1">
    <property type="nucleotide sequence ID" value="NC_009976.1"/>
</dbReference>
<reference evidence="1 2" key="1">
    <citation type="journal article" date="2007" name="PLoS Genet.">
        <title>Patterns and implications of gene gain and loss in the evolution of Prochlorococcus.</title>
        <authorList>
            <person name="Kettler G.C."/>
            <person name="Martiny A.C."/>
            <person name="Huang K."/>
            <person name="Zucker J."/>
            <person name="Coleman M.L."/>
            <person name="Rodrigue S."/>
            <person name="Chen F."/>
            <person name="Lapidus A."/>
            <person name="Ferriera S."/>
            <person name="Johnson J."/>
            <person name="Steglich C."/>
            <person name="Church G.M."/>
            <person name="Richardson P."/>
            <person name="Chisholm S.W."/>
        </authorList>
    </citation>
    <scope>NUCLEOTIDE SEQUENCE [LARGE SCALE GENOMIC DNA]</scope>
    <source>
        <strain evidence="2">MIT 9211</strain>
    </source>
</reference>